<dbReference type="Proteomes" id="UP000072794">
    <property type="component" value="Unassembled WGS sequence"/>
</dbReference>
<dbReference type="EMBL" id="FIHA01000024">
    <property type="protein sequence ID" value="CYU92504.1"/>
    <property type="molecule type" value="Genomic_DNA"/>
</dbReference>
<evidence type="ECO:0000313" key="2">
    <source>
        <dbReference type="Proteomes" id="UP000072794"/>
    </source>
</evidence>
<proteinExistence type="predicted"/>
<protein>
    <submittedName>
        <fullName evidence="1">Uncharacterized protein</fullName>
    </submittedName>
</protein>
<accession>A0A116LH84</accession>
<reference evidence="1 2" key="1">
    <citation type="submission" date="2016-02" db="EMBL/GenBank/DDBJ databases">
        <authorList>
            <consortium name="Pathogen Informatics"/>
        </authorList>
    </citation>
    <scope>NUCLEOTIDE SEQUENCE [LARGE SCALE GENOMIC DNA]</scope>
    <source>
        <strain evidence="1 2">LSS52</strain>
    </source>
</reference>
<evidence type="ECO:0000313" key="1">
    <source>
        <dbReference type="EMBL" id="CYU92504.1"/>
    </source>
</evidence>
<dbReference type="RefSeq" id="WP_044777747.1">
    <property type="nucleotide sequence ID" value="NZ_CEDY01000266.1"/>
</dbReference>
<sequence length="68" mass="8188">MKQFERIYENLDLIIFRADYIEGKSVEVVVSLNDYYYLIQHVDKEGIVENELDYIPIRISKTKNLENF</sequence>
<organism evidence="1 2">
    <name type="scientific">Streptococcus suis</name>
    <dbReference type="NCBI Taxonomy" id="1307"/>
    <lineage>
        <taxon>Bacteria</taxon>
        <taxon>Bacillati</taxon>
        <taxon>Bacillota</taxon>
        <taxon>Bacilli</taxon>
        <taxon>Lactobacillales</taxon>
        <taxon>Streptococcaceae</taxon>
        <taxon>Streptococcus</taxon>
    </lineage>
</organism>
<name>A0A116LH84_STRSU</name>
<dbReference type="AlphaFoldDB" id="A0A116LH84"/>
<gene>
    <name evidence="1" type="ORF">ERS132414_01324</name>
</gene>